<dbReference type="SUPFAM" id="SSF55856">
    <property type="entry name" value="Cytochrome b5-like heme/steroid binding domain"/>
    <property type="match status" value="1"/>
</dbReference>
<dbReference type="KEGG" id="pki:111854702"/>
<comment type="function">
    <text evidence="1">Heme-binding protein which promotes neuronal but not astrocyte differentiation.</text>
</comment>
<evidence type="ECO:0000256" key="2">
    <source>
        <dbReference type="ARBA" id="ARBA00038357"/>
    </source>
</evidence>
<dbReference type="GeneTree" id="ENSGT00940000160156"/>
<dbReference type="AlphaFoldDB" id="A0A3B3TFF5"/>
<dbReference type="Ensembl" id="ENSPKIT00000022174.1">
    <property type="protein sequence ID" value="ENSPKIP00000041143.1"/>
    <property type="gene ID" value="ENSPKIG00000017813.1"/>
</dbReference>
<proteinExistence type="inferred from homology"/>
<evidence type="ECO:0000313" key="6">
    <source>
        <dbReference type="Ensembl" id="ENSPKIP00000041143.1"/>
    </source>
</evidence>
<feature type="domain" description="Cytochrome b5 heme-binding" evidence="5">
    <location>
        <begin position="46"/>
        <end position="142"/>
    </location>
</feature>
<dbReference type="Gene3D" id="3.10.120.10">
    <property type="entry name" value="Cytochrome b5-like heme/steroid binding domain"/>
    <property type="match status" value="1"/>
</dbReference>
<dbReference type="Pfam" id="PF00173">
    <property type="entry name" value="Cyt-b5"/>
    <property type="match status" value="1"/>
</dbReference>
<protein>
    <recommendedName>
        <fullName evidence="3">Neuferricin</fullName>
    </recommendedName>
    <alternativeName>
        <fullName evidence="4">Cytochrome b5 domain-containing protein 2</fullName>
    </alternativeName>
</protein>
<dbReference type="Proteomes" id="UP000261540">
    <property type="component" value="Unplaced"/>
</dbReference>
<name>A0A3B3TFF5_9TELE</name>
<keyword evidence="7" id="KW-1185">Reference proteome</keyword>
<dbReference type="InterPro" id="IPR001199">
    <property type="entry name" value="Cyt_B5-like_heme/steroid-bd"/>
</dbReference>
<reference evidence="6" key="2">
    <citation type="submission" date="2025-09" db="UniProtKB">
        <authorList>
            <consortium name="Ensembl"/>
        </authorList>
    </citation>
    <scope>IDENTIFICATION</scope>
</reference>
<dbReference type="InterPro" id="IPR050577">
    <property type="entry name" value="MAPR/NEUFC/NENF-like"/>
</dbReference>
<sequence length="258" mass="27566">MARCLIAVAAASAAVLLAVCDLDAVIAHLLALSAIFSSSPDALPLLNQQDLSRYDGEVGSQGLYLSVLGQVFDVSKGRRHYGPGGAYHFFAGRDASRAFVTGDFTEGGLMDDLSGLSPSQVVALYDWLSFYQRDYRPVGRLIGRYYSDTGKPTEALRQVEAALARGLELKAEAEADSKRFPSCNSEWSAAGGRVWCSEKSGGVQRPWAGVPRKMFNAGSRSIRCVCVPGGNPELSASAALQEYEGCPPLAESCTVHSF</sequence>
<reference evidence="6" key="1">
    <citation type="submission" date="2025-08" db="UniProtKB">
        <authorList>
            <consortium name="Ensembl"/>
        </authorList>
    </citation>
    <scope>IDENTIFICATION</scope>
</reference>
<dbReference type="PANTHER" id="PTHR10281:SF4">
    <property type="entry name" value="NEUFERRICIN"/>
    <property type="match status" value="1"/>
</dbReference>
<dbReference type="OrthoDB" id="10257697at2759"/>
<accession>A0A3B3TFF5</accession>
<dbReference type="InterPro" id="IPR036400">
    <property type="entry name" value="Cyt_B5-like_heme/steroid_sf"/>
</dbReference>
<evidence type="ECO:0000259" key="5">
    <source>
        <dbReference type="SMART" id="SM01117"/>
    </source>
</evidence>
<dbReference type="STRING" id="1676925.ENSPKIP00000041143"/>
<dbReference type="GO" id="GO:0016020">
    <property type="term" value="C:membrane"/>
    <property type="evidence" value="ECO:0007669"/>
    <property type="project" value="TreeGrafter"/>
</dbReference>
<evidence type="ECO:0000256" key="1">
    <source>
        <dbReference type="ARBA" id="ARBA00037690"/>
    </source>
</evidence>
<evidence type="ECO:0000313" key="7">
    <source>
        <dbReference type="Proteomes" id="UP000261540"/>
    </source>
</evidence>
<dbReference type="GO" id="GO:0012505">
    <property type="term" value="C:endomembrane system"/>
    <property type="evidence" value="ECO:0007669"/>
    <property type="project" value="TreeGrafter"/>
</dbReference>
<dbReference type="CTD" id="124936"/>
<dbReference type="SMART" id="SM01117">
    <property type="entry name" value="Cyt-b5"/>
    <property type="match status" value="1"/>
</dbReference>
<evidence type="ECO:0000256" key="4">
    <source>
        <dbReference type="ARBA" id="ARBA00042241"/>
    </source>
</evidence>
<dbReference type="PANTHER" id="PTHR10281">
    <property type="entry name" value="MEMBRANE-ASSOCIATED PROGESTERONE RECEPTOR COMPONENT-RELATED"/>
    <property type="match status" value="1"/>
</dbReference>
<evidence type="ECO:0000256" key="3">
    <source>
        <dbReference type="ARBA" id="ARBA00039568"/>
    </source>
</evidence>
<organism evidence="6 7">
    <name type="scientific">Paramormyrops kingsleyae</name>
    <dbReference type="NCBI Taxonomy" id="1676925"/>
    <lineage>
        <taxon>Eukaryota</taxon>
        <taxon>Metazoa</taxon>
        <taxon>Chordata</taxon>
        <taxon>Craniata</taxon>
        <taxon>Vertebrata</taxon>
        <taxon>Euteleostomi</taxon>
        <taxon>Actinopterygii</taxon>
        <taxon>Neopterygii</taxon>
        <taxon>Teleostei</taxon>
        <taxon>Osteoglossocephala</taxon>
        <taxon>Osteoglossomorpha</taxon>
        <taxon>Osteoglossiformes</taxon>
        <taxon>Mormyridae</taxon>
        <taxon>Paramormyrops</taxon>
    </lineage>
</organism>
<comment type="similarity">
    <text evidence="2">Belongs to the cytochrome b5 family. MAPR subfamily.</text>
</comment>